<dbReference type="EMBL" id="MGFQ01000007">
    <property type="protein sequence ID" value="OGM10497.1"/>
    <property type="molecule type" value="Genomic_DNA"/>
</dbReference>
<organism evidence="1 2">
    <name type="scientific">Candidatus Woesebacteria bacterium RBG_13_36_22</name>
    <dbReference type="NCBI Taxonomy" id="1802478"/>
    <lineage>
        <taxon>Bacteria</taxon>
        <taxon>Candidatus Woeseibacteriota</taxon>
    </lineage>
</organism>
<reference evidence="1 2" key="1">
    <citation type="journal article" date="2016" name="Nat. Commun.">
        <title>Thousands of microbial genomes shed light on interconnected biogeochemical processes in an aquifer system.</title>
        <authorList>
            <person name="Anantharaman K."/>
            <person name="Brown C.T."/>
            <person name="Hug L.A."/>
            <person name="Sharon I."/>
            <person name="Castelle C.J."/>
            <person name="Probst A.J."/>
            <person name="Thomas B.C."/>
            <person name="Singh A."/>
            <person name="Wilkins M.J."/>
            <person name="Karaoz U."/>
            <person name="Brodie E.L."/>
            <person name="Williams K.H."/>
            <person name="Hubbard S.S."/>
            <person name="Banfield J.F."/>
        </authorList>
    </citation>
    <scope>NUCLEOTIDE SEQUENCE [LARGE SCALE GENOMIC DNA]</scope>
</reference>
<gene>
    <name evidence="1" type="ORF">A2Z67_02740</name>
</gene>
<name>A0A1F7X650_9BACT</name>
<evidence type="ECO:0000313" key="1">
    <source>
        <dbReference type="EMBL" id="OGM10497.1"/>
    </source>
</evidence>
<dbReference type="AlphaFoldDB" id="A0A1F7X650"/>
<proteinExistence type="predicted"/>
<protein>
    <submittedName>
        <fullName evidence="1">Uncharacterized protein</fullName>
    </submittedName>
</protein>
<comment type="caution">
    <text evidence="1">The sequence shown here is derived from an EMBL/GenBank/DDBJ whole genome shotgun (WGS) entry which is preliminary data.</text>
</comment>
<accession>A0A1F7X650</accession>
<evidence type="ECO:0000313" key="2">
    <source>
        <dbReference type="Proteomes" id="UP000176939"/>
    </source>
</evidence>
<sequence>MRVLRLLTILVITILFSGTVFAGALDEAKLMLVKRVPDVNGDYYVRWKLDGYNYAIGYLKEEKVGWCLEAVTEKDGVVFVVCYIEEQNVTIADLFFNDDLIKEKKLSEEEANKIFRNVLDLYYHLNDCVI</sequence>
<dbReference type="Proteomes" id="UP000176939">
    <property type="component" value="Unassembled WGS sequence"/>
</dbReference>